<dbReference type="HOGENOM" id="CLU_1289092_0_0_1"/>
<dbReference type="InterPro" id="IPR036353">
    <property type="entry name" value="XPC-bd_sf"/>
</dbReference>
<dbReference type="KEGG" id="kaf:KAFR_0I02780"/>
<evidence type="ECO:0000259" key="1">
    <source>
        <dbReference type="PROSITE" id="PS50030"/>
    </source>
</evidence>
<dbReference type="Gene3D" id="1.10.10.540">
    <property type="entry name" value="XPC-binding domain"/>
    <property type="match status" value="1"/>
</dbReference>
<dbReference type="CDD" id="cd17039">
    <property type="entry name" value="Ubl_ubiquitin_like"/>
    <property type="match status" value="1"/>
</dbReference>
<dbReference type="PANTHER" id="PTHR10621">
    <property type="entry name" value="UV EXCISION REPAIR PROTEIN RAD23"/>
    <property type="match status" value="1"/>
</dbReference>
<dbReference type="GeneID" id="13883692"/>
<dbReference type="InterPro" id="IPR015940">
    <property type="entry name" value="UBA"/>
</dbReference>
<dbReference type="InterPro" id="IPR029071">
    <property type="entry name" value="Ubiquitin-like_domsf"/>
</dbReference>
<accession>H2B0A7</accession>
<dbReference type="SMART" id="SM00165">
    <property type="entry name" value="UBA"/>
    <property type="match status" value="1"/>
</dbReference>
<proteinExistence type="predicted"/>
<organism evidence="3 4">
    <name type="scientific">Kazachstania africana (strain ATCC 22294 / BCRC 22015 / CBS 2517 / CECT 1963 / NBRC 1671 / NRRL Y-8276)</name>
    <name type="common">Yeast</name>
    <name type="synonym">Kluyveromyces africanus</name>
    <dbReference type="NCBI Taxonomy" id="1071382"/>
    <lineage>
        <taxon>Eukaryota</taxon>
        <taxon>Fungi</taxon>
        <taxon>Dikarya</taxon>
        <taxon>Ascomycota</taxon>
        <taxon>Saccharomycotina</taxon>
        <taxon>Saccharomycetes</taxon>
        <taxon>Saccharomycetales</taxon>
        <taxon>Saccharomycetaceae</taxon>
        <taxon>Kazachstania</taxon>
    </lineage>
</organism>
<protein>
    <recommendedName>
        <fullName evidence="5">Ubiquitin-like domain-containing protein</fullName>
    </recommendedName>
</protein>
<feature type="domain" description="UBA" evidence="1">
    <location>
        <begin position="82"/>
        <end position="122"/>
    </location>
</feature>
<gene>
    <name evidence="3" type="primary">KAFR0I02780</name>
    <name evidence="3" type="ORF">KAFR_0I02780</name>
</gene>
<dbReference type="GO" id="GO:0005654">
    <property type="term" value="C:nucleoplasm"/>
    <property type="evidence" value="ECO:0007669"/>
    <property type="project" value="TreeGrafter"/>
</dbReference>
<dbReference type="Proteomes" id="UP000005220">
    <property type="component" value="Chromosome 9"/>
</dbReference>
<dbReference type="STRING" id="1071382.H2B0A7"/>
<dbReference type="AlphaFoldDB" id="H2B0A7"/>
<dbReference type="InterPro" id="IPR009060">
    <property type="entry name" value="UBA-like_sf"/>
</dbReference>
<dbReference type="InterPro" id="IPR000626">
    <property type="entry name" value="Ubiquitin-like_dom"/>
</dbReference>
<evidence type="ECO:0008006" key="5">
    <source>
        <dbReference type="Google" id="ProtNLM"/>
    </source>
</evidence>
<dbReference type="PROSITE" id="PS50053">
    <property type="entry name" value="UBIQUITIN_2"/>
    <property type="match status" value="1"/>
</dbReference>
<dbReference type="PROSITE" id="PS50030">
    <property type="entry name" value="UBA"/>
    <property type="match status" value="1"/>
</dbReference>
<sequence>MKLYIKDPRTRSKFQLNGTVNDTVRDLKHHIVKSHKLVCHTDEISLIYSGKLLQDDATLNSLHLKDNAQIVMLIRRRPSPISDNDKKIRRLVELGFQRDSVIDALEAHNYNTEDALTELTTVTESHTIESDPTRLFVEVTLEDLIALRQIKDGDTEAIRPLITSLTERYPHLANDLQSDPDKYVNIMLNLMNDTVSSNAKEFEASESESEQDSA</sequence>
<name>H2B0A7_KAZAF</name>
<dbReference type="SUPFAM" id="SSF54236">
    <property type="entry name" value="Ubiquitin-like"/>
    <property type="match status" value="1"/>
</dbReference>
<dbReference type="OrthoDB" id="419317at2759"/>
<dbReference type="Pfam" id="PF00240">
    <property type="entry name" value="ubiquitin"/>
    <property type="match status" value="1"/>
</dbReference>
<evidence type="ECO:0000259" key="2">
    <source>
        <dbReference type="PROSITE" id="PS50053"/>
    </source>
</evidence>
<evidence type="ECO:0000313" key="4">
    <source>
        <dbReference type="Proteomes" id="UP000005220"/>
    </source>
</evidence>
<dbReference type="Pfam" id="PF00627">
    <property type="entry name" value="UBA"/>
    <property type="match status" value="1"/>
</dbReference>
<dbReference type="SUPFAM" id="SSF46934">
    <property type="entry name" value="UBA-like"/>
    <property type="match status" value="1"/>
</dbReference>
<dbReference type="SMART" id="SM00213">
    <property type="entry name" value="UBQ"/>
    <property type="match status" value="1"/>
</dbReference>
<dbReference type="Gene3D" id="1.10.8.10">
    <property type="entry name" value="DNA helicase RuvA subunit, C-terminal domain"/>
    <property type="match status" value="1"/>
</dbReference>
<dbReference type="GO" id="GO:0043161">
    <property type="term" value="P:proteasome-mediated ubiquitin-dependent protein catabolic process"/>
    <property type="evidence" value="ECO:0007669"/>
    <property type="project" value="InterPro"/>
</dbReference>
<dbReference type="GO" id="GO:0070628">
    <property type="term" value="F:proteasome binding"/>
    <property type="evidence" value="ECO:0007669"/>
    <property type="project" value="TreeGrafter"/>
</dbReference>
<dbReference type="Gene3D" id="3.10.20.90">
    <property type="entry name" value="Phosphatidylinositol 3-kinase Catalytic Subunit, Chain A, domain 1"/>
    <property type="match status" value="1"/>
</dbReference>
<dbReference type="PANTHER" id="PTHR10621:SF0">
    <property type="entry name" value="UV EXCISION REPAIR PROTEIN RAD23"/>
    <property type="match status" value="1"/>
</dbReference>
<feature type="domain" description="Ubiquitin-like" evidence="2">
    <location>
        <begin position="1"/>
        <end position="79"/>
    </location>
</feature>
<dbReference type="EMBL" id="HE650829">
    <property type="protein sequence ID" value="CCF60057.1"/>
    <property type="molecule type" value="Genomic_DNA"/>
</dbReference>
<dbReference type="InParanoid" id="H2B0A7"/>
<reference evidence="3 4" key="1">
    <citation type="journal article" date="2011" name="Proc. Natl. Acad. Sci. U.S.A.">
        <title>Evolutionary erosion of yeast sex chromosomes by mating-type switching accidents.</title>
        <authorList>
            <person name="Gordon J.L."/>
            <person name="Armisen D."/>
            <person name="Proux-Wera E."/>
            <person name="Oheigeartaigh S.S."/>
            <person name="Byrne K.P."/>
            <person name="Wolfe K.H."/>
        </authorList>
    </citation>
    <scope>NUCLEOTIDE SEQUENCE [LARGE SCALE GENOMIC DNA]</scope>
    <source>
        <strain evidence="4">ATCC 22294 / BCRC 22015 / CBS 2517 / CECT 1963 / NBRC 1671 / NRRL Y-8276</strain>
    </source>
</reference>
<evidence type="ECO:0000313" key="3">
    <source>
        <dbReference type="EMBL" id="CCF60057.1"/>
    </source>
</evidence>
<dbReference type="GO" id="GO:0006289">
    <property type="term" value="P:nucleotide-excision repair"/>
    <property type="evidence" value="ECO:0007669"/>
    <property type="project" value="InterPro"/>
</dbReference>
<dbReference type="GO" id="GO:0003684">
    <property type="term" value="F:damaged DNA binding"/>
    <property type="evidence" value="ECO:0007669"/>
    <property type="project" value="InterPro"/>
</dbReference>
<dbReference type="GO" id="GO:0005829">
    <property type="term" value="C:cytosol"/>
    <property type="evidence" value="ECO:0007669"/>
    <property type="project" value="TreeGrafter"/>
</dbReference>
<dbReference type="GO" id="GO:0031593">
    <property type="term" value="F:polyubiquitin modification-dependent protein binding"/>
    <property type="evidence" value="ECO:0007669"/>
    <property type="project" value="TreeGrafter"/>
</dbReference>
<dbReference type="GO" id="GO:0043130">
    <property type="term" value="F:ubiquitin binding"/>
    <property type="evidence" value="ECO:0007669"/>
    <property type="project" value="TreeGrafter"/>
</dbReference>
<dbReference type="SUPFAM" id="SSF101238">
    <property type="entry name" value="XPC-binding domain"/>
    <property type="match status" value="1"/>
</dbReference>
<dbReference type="RefSeq" id="XP_003959192.1">
    <property type="nucleotide sequence ID" value="XM_003959143.1"/>
</dbReference>
<keyword evidence="4" id="KW-1185">Reference proteome</keyword>